<dbReference type="SUPFAM" id="SSF54001">
    <property type="entry name" value="Cysteine proteinases"/>
    <property type="match status" value="1"/>
</dbReference>
<evidence type="ECO:0000313" key="4">
    <source>
        <dbReference type="Proteomes" id="UP001521137"/>
    </source>
</evidence>
<evidence type="ECO:0000256" key="1">
    <source>
        <dbReference type="SAM" id="Phobius"/>
    </source>
</evidence>
<dbReference type="PANTHER" id="PTHR42736:SF1">
    <property type="entry name" value="PROTEIN-GLUTAMINE GAMMA-GLUTAMYLTRANSFERASE"/>
    <property type="match status" value="1"/>
</dbReference>
<dbReference type="Gene3D" id="3.10.620.30">
    <property type="match status" value="1"/>
</dbReference>
<evidence type="ECO:0000259" key="2">
    <source>
        <dbReference type="SMART" id="SM00460"/>
    </source>
</evidence>
<dbReference type="PANTHER" id="PTHR42736">
    <property type="entry name" value="PROTEIN-GLUTAMINE GAMMA-GLUTAMYLTRANSFERASE"/>
    <property type="match status" value="1"/>
</dbReference>
<name>A0ABS9DBF8_9ALTE</name>
<dbReference type="RefSeq" id="WP_235313798.1">
    <property type="nucleotide sequence ID" value="NZ_JAKGAS010000010.1"/>
</dbReference>
<proteinExistence type="predicted"/>
<feature type="transmembrane region" description="Helical" evidence="1">
    <location>
        <begin position="164"/>
        <end position="185"/>
    </location>
</feature>
<dbReference type="SMART" id="SM00460">
    <property type="entry name" value="TGc"/>
    <property type="match status" value="1"/>
</dbReference>
<protein>
    <submittedName>
        <fullName evidence="3">DUF3488 and transglutaminase-like domain-containing protein</fullName>
    </submittedName>
</protein>
<feature type="transmembrane region" description="Helical" evidence="1">
    <location>
        <begin position="21"/>
        <end position="46"/>
    </location>
</feature>
<accession>A0ABS9DBF8</accession>
<dbReference type="InterPro" id="IPR021878">
    <property type="entry name" value="TgpA_N"/>
</dbReference>
<reference evidence="3 4" key="1">
    <citation type="submission" date="2022-01" db="EMBL/GenBank/DDBJ databases">
        <title>Paraglaciecola sp. G1-23.</title>
        <authorList>
            <person name="Jin M.S."/>
            <person name="Han D.M."/>
            <person name="Kim H.M."/>
            <person name="Jeon C.O."/>
        </authorList>
    </citation>
    <scope>NUCLEOTIDE SEQUENCE [LARGE SCALE GENOMIC DNA]</scope>
    <source>
        <strain evidence="3 4">G1-23</strain>
    </source>
</reference>
<feature type="transmembrane region" description="Helical" evidence="1">
    <location>
        <begin position="566"/>
        <end position="588"/>
    </location>
</feature>
<keyword evidence="1" id="KW-0472">Membrane</keyword>
<feature type="domain" description="Transglutaminase-like" evidence="2">
    <location>
        <begin position="411"/>
        <end position="484"/>
    </location>
</feature>
<dbReference type="InterPro" id="IPR002931">
    <property type="entry name" value="Transglutaminase-like"/>
</dbReference>
<keyword evidence="1" id="KW-0812">Transmembrane</keyword>
<organism evidence="3 4">
    <name type="scientific">Paraglaciecola algarum</name>
    <dbReference type="NCBI Taxonomy" id="3050085"/>
    <lineage>
        <taxon>Bacteria</taxon>
        <taxon>Pseudomonadati</taxon>
        <taxon>Pseudomonadota</taxon>
        <taxon>Gammaproteobacteria</taxon>
        <taxon>Alteromonadales</taxon>
        <taxon>Alteromonadaceae</taxon>
        <taxon>Paraglaciecola</taxon>
    </lineage>
</organism>
<gene>
    <name evidence="3" type="ORF">L0668_16370</name>
</gene>
<dbReference type="Proteomes" id="UP001521137">
    <property type="component" value="Unassembled WGS sequence"/>
</dbReference>
<feature type="transmembrane region" description="Helical" evidence="1">
    <location>
        <begin position="66"/>
        <end position="97"/>
    </location>
</feature>
<comment type="caution">
    <text evidence="3">The sequence shown here is derived from an EMBL/GenBank/DDBJ whole genome shotgun (WGS) entry which is preliminary data.</text>
</comment>
<keyword evidence="4" id="KW-1185">Reference proteome</keyword>
<dbReference type="Pfam" id="PF01841">
    <property type="entry name" value="Transglut_core"/>
    <property type="match status" value="1"/>
</dbReference>
<dbReference type="EMBL" id="JAKGAS010000010">
    <property type="protein sequence ID" value="MCF2949695.1"/>
    <property type="molecule type" value="Genomic_DNA"/>
</dbReference>
<sequence length="685" mass="77987">MKQVSQALTKNSSLILITIELILVSFSLFESVLTWILLIVACAAVIRGAIHFNFHKHLPSIRTLNLLAILSALGLIYSGMSLGLLIGMVNLLVLACALKLMQVRTQKDIYQLIISLFFLIGCGFIFNQSIVYSLFYCAMCLLLLLSLACHHAPNIRLKSQFKRVFTLSLQAAPIGILLFLVLPQLPPLWQTPKSKSMETGLAEQITPGDIASLSQSSELAFRATFIGTVPVSSERYWRAIVMEDFDGKTWKIHPYRKQLRNQQLRANQEFQPKLTGTYWDYQVIAEPTHQNWLFGLDLATPNGNASQVEIFQSNEFQLISHQKLVSQYQYKVRSYPQALSTQPFSQLDQQLNLSVPKNGNPLTRQWINELRTQYADNQEFIQAVLAHFTTNSFIYTLKPALMYSDPIDKFLFENQAGFCSHYASALAFSLRLGGIPARIVTGYQGGELATDAQTSYISVYQYDAHAWVEIWQPNSGWLRIDPTALVSPDRINLGLREAMAEEGSFLSDSPFALARMIDVAWLNNIRLLLADMDYNWSRWILGFNKQHQQELFKSILGKLTPDRMSLLGLGITTIITLLLTLFFIPHWLENRLDKTQRYYQQAIKLLNNKQLGRKNWQGPIELANQVNQRYSVEIAEPFATLTKLYVRLVYQSSNITTQGQLNDKQCHKMMRKALAQLKAELARLN</sequence>
<dbReference type="InterPro" id="IPR038765">
    <property type="entry name" value="Papain-like_cys_pep_sf"/>
</dbReference>
<dbReference type="Pfam" id="PF11992">
    <property type="entry name" value="TgpA_N"/>
    <property type="match status" value="1"/>
</dbReference>
<dbReference type="InterPro" id="IPR052901">
    <property type="entry name" value="Bact_TGase-like"/>
</dbReference>
<keyword evidence="1" id="KW-1133">Transmembrane helix</keyword>
<feature type="transmembrane region" description="Helical" evidence="1">
    <location>
        <begin position="132"/>
        <end position="152"/>
    </location>
</feature>
<feature type="transmembrane region" description="Helical" evidence="1">
    <location>
        <begin position="109"/>
        <end position="126"/>
    </location>
</feature>
<evidence type="ECO:0000313" key="3">
    <source>
        <dbReference type="EMBL" id="MCF2949695.1"/>
    </source>
</evidence>